<evidence type="ECO:0000256" key="5">
    <source>
        <dbReference type="ARBA" id="ARBA00023211"/>
    </source>
</evidence>
<dbReference type="InterPro" id="IPR029052">
    <property type="entry name" value="Metallo-depent_PP-like"/>
</dbReference>
<comment type="caution">
    <text evidence="7">The sequence shown here is derived from an EMBL/GenBank/DDBJ whole genome shotgun (WGS) entry which is preliminary data.</text>
</comment>
<evidence type="ECO:0000256" key="4">
    <source>
        <dbReference type="ARBA" id="ARBA00023136"/>
    </source>
</evidence>
<keyword evidence="1" id="KW-1003">Cell membrane</keyword>
<gene>
    <name evidence="7" type="ORF">J3R75_000620</name>
</gene>
<dbReference type="Pfam" id="PF00149">
    <property type="entry name" value="Metallophos"/>
    <property type="match status" value="1"/>
</dbReference>
<dbReference type="InterPro" id="IPR043461">
    <property type="entry name" value="LpxH-like"/>
</dbReference>
<dbReference type="AlphaFoldDB" id="A0AAE3VDI1"/>
<dbReference type="GO" id="GO:0046872">
    <property type="term" value="F:metal ion binding"/>
    <property type="evidence" value="ECO:0007669"/>
    <property type="project" value="UniProtKB-KW"/>
</dbReference>
<organism evidence="7 8">
    <name type="scientific">Oligosphaera ethanolica</name>
    <dbReference type="NCBI Taxonomy" id="760260"/>
    <lineage>
        <taxon>Bacteria</taxon>
        <taxon>Pseudomonadati</taxon>
        <taxon>Lentisphaerota</taxon>
        <taxon>Oligosphaeria</taxon>
        <taxon>Oligosphaerales</taxon>
        <taxon>Oligosphaeraceae</taxon>
        <taxon>Oligosphaera</taxon>
    </lineage>
</organism>
<dbReference type="InterPro" id="IPR004843">
    <property type="entry name" value="Calcineurin-like_PHP"/>
</dbReference>
<keyword evidence="4" id="KW-0472">Membrane</keyword>
<keyword evidence="2" id="KW-0997">Cell inner membrane</keyword>
<protein>
    <submittedName>
        <fullName evidence="7">UDP-2,3-diacylglucosamine pyrophosphatase LpxH</fullName>
    </submittedName>
</protein>
<name>A0AAE3VDI1_9BACT</name>
<keyword evidence="5" id="KW-0464">Manganese</keyword>
<dbReference type="GO" id="GO:0008758">
    <property type="term" value="F:UDP-2,3-diacylglucosamine hydrolase activity"/>
    <property type="evidence" value="ECO:0007669"/>
    <property type="project" value="TreeGrafter"/>
</dbReference>
<evidence type="ECO:0000313" key="7">
    <source>
        <dbReference type="EMBL" id="MDQ0288513.1"/>
    </source>
</evidence>
<dbReference type="EMBL" id="JAUSVL010000001">
    <property type="protein sequence ID" value="MDQ0288513.1"/>
    <property type="molecule type" value="Genomic_DNA"/>
</dbReference>
<feature type="domain" description="Calcineurin-like phosphoesterase" evidence="6">
    <location>
        <begin position="2"/>
        <end position="188"/>
    </location>
</feature>
<accession>A0AAE3VDI1</accession>
<dbReference type="PANTHER" id="PTHR34990">
    <property type="entry name" value="UDP-2,3-DIACYLGLUCOSAMINE HYDROLASE-RELATED"/>
    <property type="match status" value="1"/>
</dbReference>
<dbReference type="Gene3D" id="3.60.21.10">
    <property type="match status" value="1"/>
</dbReference>
<evidence type="ECO:0000256" key="2">
    <source>
        <dbReference type="ARBA" id="ARBA00022519"/>
    </source>
</evidence>
<reference evidence="7" key="1">
    <citation type="submission" date="2023-07" db="EMBL/GenBank/DDBJ databases">
        <title>Genomic Encyclopedia of Type Strains, Phase IV (KMG-IV): sequencing the most valuable type-strain genomes for metagenomic binning, comparative biology and taxonomic classification.</title>
        <authorList>
            <person name="Goeker M."/>
        </authorList>
    </citation>
    <scope>NUCLEOTIDE SEQUENCE</scope>
    <source>
        <strain evidence="7">DSM 24202</strain>
    </source>
</reference>
<evidence type="ECO:0000256" key="3">
    <source>
        <dbReference type="ARBA" id="ARBA00022723"/>
    </source>
</evidence>
<dbReference type="GO" id="GO:0016020">
    <property type="term" value="C:membrane"/>
    <property type="evidence" value="ECO:0007669"/>
    <property type="project" value="GOC"/>
</dbReference>
<evidence type="ECO:0000259" key="6">
    <source>
        <dbReference type="Pfam" id="PF00149"/>
    </source>
</evidence>
<sequence length="244" mass="27689">MIILIADAHVHSHTPRADNFRAMLQAIATTDHDVLFLGDILDLWVAMPRYEDPYCAEFLAWCRREKERRRVVFIEGNHEFHVAKLHRQAFSDSAVLDFRLGHSLFLHGDLIQCNLVGHRVLHGIAKSRVGELIFRYAPCGPAIAHWAKNRFSSKARGIASFIPEKTILDWTSTVLNDDCRHIFMGHFHLGSAWTLPDGRSCNIVPAWKFRGDIGLLDNENASLQTGNWRDLLGVPGEKPPAPQR</sequence>
<dbReference type="GO" id="GO:0009245">
    <property type="term" value="P:lipid A biosynthetic process"/>
    <property type="evidence" value="ECO:0007669"/>
    <property type="project" value="TreeGrafter"/>
</dbReference>
<dbReference type="Proteomes" id="UP001238163">
    <property type="component" value="Unassembled WGS sequence"/>
</dbReference>
<keyword evidence="8" id="KW-1185">Reference proteome</keyword>
<dbReference type="RefSeq" id="WP_307259840.1">
    <property type="nucleotide sequence ID" value="NZ_JAUSVL010000001.1"/>
</dbReference>
<dbReference type="SUPFAM" id="SSF56300">
    <property type="entry name" value="Metallo-dependent phosphatases"/>
    <property type="match status" value="1"/>
</dbReference>
<proteinExistence type="predicted"/>
<evidence type="ECO:0000313" key="8">
    <source>
        <dbReference type="Proteomes" id="UP001238163"/>
    </source>
</evidence>
<evidence type="ECO:0000256" key="1">
    <source>
        <dbReference type="ARBA" id="ARBA00022475"/>
    </source>
</evidence>
<keyword evidence="3" id="KW-0479">Metal-binding</keyword>